<evidence type="ECO:0000313" key="5">
    <source>
        <dbReference type="Proteomes" id="UP000775872"/>
    </source>
</evidence>
<keyword evidence="2" id="KW-1133">Transmembrane helix</keyword>
<feature type="transmembrane region" description="Helical" evidence="2">
    <location>
        <begin position="340"/>
        <end position="365"/>
    </location>
</feature>
<feature type="compositionally biased region" description="Polar residues" evidence="1">
    <location>
        <begin position="266"/>
        <end position="277"/>
    </location>
</feature>
<dbReference type="Proteomes" id="UP000775872">
    <property type="component" value="Unassembled WGS sequence"/>
</dbReference>
<dbReference type="EMBL" id="CABFOC020000051">
    <property type="protein sequence ID" value="CAH0054678.1"/>
    <property type="molecule type" value="Genomic_DNA"/>
</dbReference>
<feature type="compositionally biased region" description="Basic and acidic residues" evidence="1">
    <location>
        <begin position="375"/>
        <end position="389"/>
    </location>
</feature>
<dbReference type="AlphaFoldDB" id="A0A9N9ZFK4"/>
<feature type="compositionally biased region" description="Low complexity" evidence="1">
    <location>
        <begin position="315"/>
        <end position="327"/>
    </location>
</feature>
<evidence type="ECO:0000256" key="2">
    <source>
        <dbReference type="SAM" id="Phobius"/>
    </source>
</evidence>
<organism evidence="4 5">
    <name type="scientific">Clonostachys solani</name>
    <dbReference type="NCBI Taxonomy" id="160281"/>
    <lineage>
        <taxon>Eukaryota</taxon>
        <taxon>Fungi</taxon>
        <taxon>Dikarya</taxon>
        <taxon>Ascomycota</taxon>
        <taxon>Pezizomycotina</taxon>
        <taxon>Sordariomycetes</taxon>
        <taxon>Hypocreomycetidae</taxon>
        <taxon>Hypocreales</taxon>
        <taxon>Bionectriaceae</taxon>
        <taxon>Clonostachys</taxon>
    </lineage>
</organism>
<accession>A0A9N9ZFK4</accession>
<feature type="chain" id="PRO_5040206392" evidence="3">
    <location>
        <begin position="19"/>
        <end position="506"/>
    </location>
</feature>
<gene>
    <name evidence="4" type="ORF">CSOL1703_00016748</name>
</gene>
<feature type="compositionally biased region" description="Low complexity" evidence="1">
    <location>
        <begin position="205"/>
        <end position="214"/>
    </location>
</feature>
<feature type="compositionally biased region" description="Polar residues" evidence="1">
    <location>
        <begin position="417"/>
        <end position="443"/>
    </location>
</feature>
<sequence>MRSTLKIAAVTLAITARAQPVLPADPTITSPPTEPLRDFKAQAGRPADFAITQGPSNAELYQRQNGADFVGYTLSGSTYLSVTCPSGNIFLTNANYALCGTAGQSQVPTACRSNSVLVYSATVRTCSQGTGCSPDWYYDSTDDKSAKAMYGCGTAAERTFYRTVKTSTTTTSKAATTTSKPATTSQAATTSQRTTSSSIPPPPSSSSSSSTTSSAPPPSSSSEKKDPPTSTRKDEPSAEPTTEQPKSSKAPDPETTKQDTVPTTTKGSNSEVSNAGSSLVPVETINVTQTRTVMSTATSTDTPGGDVVENKSGTDSDSSNSNSTSSNNGGGSSDRKDQAWIAGPVVGGVGAIAAVAALFFVVRLLRRRSAKEDERAAHIEASMHEKPTDHSPVSPMTSASPHQTIRSSELPAYRQVSPPSELQQSVYSAELSGCSSPQQSRVQSAELPAFMVPPQPPQPVASAELPAYRMASPPVELQGGAPQGGAPHGGQYPPGHWQSPGDFGRR</sequence>
<feature type="signal peptide" evidence="3">
    <location>
        <begin position="1"/>
        <end position="18"/>
    </location>
</feature>
<evidence type="ECO:0000313" key="4">
    <source>
        <dbReference type="EMBL" id="CAH0054678.1"/>
    </source>
</evidence>
<keyword evidence="3" id="KW-0732">Signal</keyword>
<keyword evidence="2" id="KW-0812">Transmembrane</keyword>
<keyword evidence="2" id="KW-0472">Membrane</keyword>
<reference evidence="4" key="1">
    <citation type="submission" date="2021-10" db="EMBL/GenBank/DDBJ databases">
        <authorList>
            <person name="Piombo E."/>
        </authorList>
    </citation>
    <scope>NUCLEOTIDE SEQUENCE</scope>
</reference>
<feature type="compositionally biased region" description="Basic and acidic residues" evidence="1">
    <location>
        <begin position="222"/>
        <end position="236"/>
    </location>
</feature>
<comment type="caution">
    <text evidence="4">The sequence shown here is derived from an EMBL/GenBank/DDBJ whole genome shotgun (WGS) entry which is preliminary data.</text>
</comment>
<keyword evidence="5" id="KW-1185">Reference proteome</keyword>
<feature type="compositionally biased region" description="Low complexity" evidence="1">
    <location>
        <begin position="165"/>
        <end position="198"/>
    </location>
</feature>
<feature type="compositionally biased region" description="Polar residues" evidence="1">
    <location>
        <begin position="394"/>
        <end position="407"/>
    </location>
</feature>
<evidence type="ECO:0000256" key="1">
    <source>
        <dbReference type="SAM" id="MobiDB-lite"/>
    </source>
</evidence>
<proteinExistence type="predicted"/>
<name>A0A9N9ZFK4_9HYPO</name>
<dbReference type="OrthoDB" id="5151974at2759"/>
<protein>
    <submittedName>
        <fullName evidence="4">Uncharacterized protein</fullName>
    </submittedName>
</protein>
<feature type="compositionally biased region" description="Polar residues" evidence="1">
    <location>
        <begin position="285"/>
        <end position="302"/>
    </location>
</feature>
<evidence type="ECO:0000256" key="3">
    <source>
        <dbReference type="SAM" id="SignalP"/>
    </source>
</evidence>
<feature type="region of interest" description="Disordered" evidence="1">
    <location>
        <begin position="375"/>
        <end position="506"/>
    </location>
</feature>
<feature type="region of interest" description="Disordered" evidence="1">
    <location>
        <begin position="165"/>
        <end position="338"/>
    </location>
</feature>